<dbReference type="EMBL" id="JAVFWL010000006">
    <property type="protein sequence ID" value="KAK6765679.1"/>
    <property type="molecule type" value="Genomic_DNA"/>
</dbReference>
<organism evidence="1 2">
    <name type="scientific">Necator americanus</name>
    <name type="common">Human hookworm</name>
    <dbReference type="NCBI Taxonomy" id="51031"/>
    <lineage>
        <taxon>Eukaryota</taxon>
        <taxon>Metazoa</taxon>
        <taxon>Ecdysozoa</taxon>
        <taxon>Nematoda</taxon>
        <taxon>Chromadorea</taxon>
        <taxon>Rhabditida</taxon>
        <taxon>Rhabditina</taxon>
        <taxon>Rhabditomorpha</taxon>
        <taxon>Strongyloidea</taxon>
        <taxon>Ancylostomatidae</taxon>
        <taxon>Bunostominae</taxon>
        <taxon>Necator</taxon>
    </lineage>
</organism>
<dbReference type="Proteomes" id="UP001303046">
    <property type="component" value="Unassembled WGS sequence"/>
</dbReference>
<proteinExistence type="predicted"/>
<reference evidence="1 2" key="1">
    <citation type="submission" date="2023-08" db="EMBL/GenBank/DDBJ databases">
        <title>A Necator americanus chromosomal reference genome.</title>
        <authorList>
            <person name="Ilik V."/>
            <person name="Petrzelkova K.J."/>
            <person name="Pardy F."/>
            <person name="Fuh T."/>
            <person name="Niatou-Singa F.S."/>
            <person name="Gouil Q."/>
            <person name="Baker L."/>
            <person name="Ritchie M.E."/>
            <person name="Jex A.R."/>
            <person name="Gazzola D."/>
            <person name="Li H."/>
            <person name="Toshio Fujiwara R."/>
            <person name="Zhan B."/>
            <person name="Aroian R.V."/>
            <person name="Pafco B."/>
            <person name="Schwarz E.M."/>
        </authorList>
    </citation>
    <scope>NUCLEOTIDE SEQUENCE [LARGE SCALE GENOMIC DNA]</scope>
    <source>
        <strain evidence="1 2">Aroian</strain>
        <tissue evidence="1">Whole animal</tissue>
    </source>
</reference>
<sequence length="83" mass="9564">MRLCMIAGSQETQTLDRKCSGTYRDHNKDAFYNELNTLIPSQQAVIVGIDDNAKMRLEQQSDVLRKWSYGADIGQRKYPDRPL</sequence>
<keyword evidence="2" id="KW-1185">Reference proteome</keyword>
<comment type="caution">
    <text evidence="1">The sequence shown here is derived from an EMBL/GenBank/DDBJ whole genome shotgun (WGS) entry which is preliminary data.</text>
</comment>
<evidence type="ECO:0000313" key="2">
    <source>
        <dbReference type="Proteomes" id="UP001303046"/>
    </source>
</evidence>
<evidence type="ECO:0000313" key="1">
    <source>
        <dbReference type="EMBL" id="KAK6765679.1"/>
    </source>
</evidence>
<gene>
    <name evidence="1" type="primary">Necator_chrX.g25700</name>
    <name evidence="1" type="ORF">RB195_025534</name>
</gene>
<protein>
    <submittedName>
        <fullName evidence="1">Uncharacterized protein</fullName>
    </submittedName>
</protein>
<name>A0ABR1ESP8_NECAM</name>
<accession>A0ABR1ESP8</accession>